<evidence type="ECO:0000313" key="2">
    <source>
        <dbReference type="Proteomes" id="UP001571980"/>
    </source>
</evidence>
<gene>
    <name evidence="1" type="ORF">P8X34_08775</name>
</gene>
<sequence>MEKLRKYLHTDLIKVITGPRRTGKSFLAVRTLKENFGYVKF</sequence>
<evidence type="ECO:0000313" key="1">
    <source>
        <dbReference type="EMBL" id="MFA4804817.1"/>
    </source>
</evidence>
<dbReference type="EMBL" id="JARRIG010000005">
    <property type="protein sequence ID" value="MFA4804817.1"/>
    <property type="molecule type" value="Genomic_DNA"/>
</dbReference>
<dbReference type="RefSeq" id="WP_372823995.1">
    <property type="nucleotide sequence ID" value="NZ_JARRIF010000005.1"/>
</dbReference>
<reference evidence="1 2" key="1">
    <citation type="submission" date="2023-03" db="EMBL/GenBank/DDBJ databases">
        <title>Speciation in Pyrococcus: adaptation to high temperature as a mechanism.</title>
        <authorList>
            <person name="Gu J."/>
        </authorList>
    </citation>
    <scope>NUCLEOTIDE SEQUENCE [LARGE SCALE GENOMIC DNA]</scope>
    <source>
        <strain evidence="1 2">LMOA34</strain>
    </source>
</reference>
<name>A0ABV4T4X7_9EURY</name>
<protein>
    <recommendedName>
        <fullName evidence="3">ATPase</fullName>
    </recommendedName>
</protein>
<evidence type="ECO:0008006" key="3">
    <source>
        <dbReference type="Google" id="ProtNLM"/>
    </source>
</evidence>
<comment type="caution">
    <text evidence="1">The sequence shown here is derived from an EMBL/GenBank/DDBJ whole genome shotgun (WGS) entry which is preliminary data.</text>
</comment>
<keyword evidence="2" id="KW-1185">Reference proteome</keyword>
<organism evidence="1 2">
    <name type="scientific">Pyrococcus kukulkanii</name>
    <dbReference type="NCBI Taxonomy" id="1609559"/>
    <lineage>
        <taxon>Archaea</taxon>
        <taxon>Methanobacteriati</taxon>
        <taxon>Methanobacteriota</taxon>
        <taxon>Thermococci</taxon>
        <taxon>Thermococcales</taxon>
        <taxon>Thermococcaceae</taxon>
        <taxon>Pyrococcus</taxon>
    </lineage>
</organism>
<dbReference type="Proteomes" id="UP001571980">
    <property type="component" value="Unassembled WGS sequence"/>
</dbReference>
<proteinExistence type="predicted"/>
<accession>A0ABV4T4X7</accession>